<dbReference type="EMBL" id="MT144687">
    <property type="protein sequence ID" value="QJH97455.1"/>
    <property type="molecule type" value="Genomic_DNA"/>
</dbReference>
<dbReference type="GO" id="GO:0006261">
    <property type="term" value="P:DNA-templated DNA replication"/>
    <property type="evidence" value="ECO:0007669"/>
    <property type="project" value="TreeGrafter"/>
</dbReference>
<evidence type="ECO:0000256" key="3">
    <source>
        <dbReference type="ARBA" id="ARBA00022723"/>
    </source>
</evidence>
<dbReference type="Gene3D" id="1.10.8.60">
    <property type="match status" value="1"/>
</dbReference>
<dbReference type="InterPro" id="IPR045085">
    <property type="entry name" value="HLD_clamp_pol_III_gamma_tau"/>
</dbReference>
<evidence type="ECO:0000256" key="5">
    <source>
        <dbReference type="ARBA" id="ARBA00022833"/>
    </source>
</evidence>
<dbReference type="PANTHER" id="PTHR11669">
    <property type="entry name" value="REPLICATION FACTOR C / DNA POLYMERASE III GAMMA-TAU SUBUNIT"/>
    <property type="match status" value="1"/>
</dbReference>
<comment type="catalytic activity">
    <reaction evidence="8">
        <text>DNA(n) + a 2'-deoxyribonucleoside 5'-triphosphate = DNA(n+1) + diphosphate</text>
        <dbReference type="Rhea" id="RHEA:22508"/>
        <dbReference type="Rhea" id="RHEA-COMP:17339"/>
        <dbReference type="Rhea" id="RHEA-COMP:17340"/>
        <dbReference type="ChEBI" id="CHEBI:33019"/>
        <dbReference type="ChEBI" id="CHEBI:61560"/>
        <dbReference type="ChEBI" id="CHEBI:173112"/>
        <dbReference type="EC" id="2.7.7.7"/>
    </reaction>
</comment>
<reference evidence="10" key="1">
    <citation type="submission" date="2020-03" db="EMBL/GenBank/DDBJ databases">
        <title>The deep terrestrial virosphere.</title>
        <authorList>
            <person name="Holmfeldt K."/>
            <person name="Nilsson E."/>
            <person name="Simone D."/>
            <person name="Lopez-Fernandez M."/>
            <person name="Wu X."/>
            <person name="de Brujin I."/>
            <person name="Lundin D."/>
            <person name="Andersson A."/>
            <person name="Bertilsson S."/>
            <person name="Dopson M."/>
        </authorList>
    </citation>
    <scope>NUCLEOTIDE SEQUENCE</scope>
    <source>
        <strain evidence="10">TM448A00186</strain>
        <strain evidence="11">TM448B01012</strain>
    </source>
</reference>
<dbReference type="Gene3D" id="3.40.50.300">
    <property type="entry name" value="P-loop containing nucleotide triphosphate hydrolases"/>
    <property type="match status" value="1"/>
</dbReference>
<evidence type="ECO:0000259" key="9">
    <source>
        <dbReference type="SMART" id="SM00382"/>
    </source>
</evidence>
<dbReference type="Pfam" id="PF13177">
    <property type="entry name" value="DNA_pol3_delta2"/>
    <property type="match status" value="1"/>
</dbReference>
<dbReference type="InterPro" id="IPR050238">
    <property type="entry name" value="DNA_Rep/Repair_Clamp_Loader"/>
</dbReference>
<keyword evidence="6" id="KW-0067">ATP-binding</keyword>
<name>A0A6H1ZD77_9ZZZZ</name>
<dbReference type="GO" id="GO:0005524">
    <property type="term" value="F:ATP binding"/>
    <property type="evidence" value="ECO:0007669"/>
    <property type="project" value="UniProtKB-KW"/>
</dbReference>
<keyword evidence="7" id="KW-0548">Nucleotidyltransferase</keyword>
<keyword evidence="5" id="KW-0862">Zinc</keyword>
<evidence type="ECO:0000313" key="11">
    <source>
        <dbReference type="EMBL" id="QJH97455.1"/>
    </source>
</evidence>
<keyword evidence="7" id="KW-0808">Transferase</keyword>
<dbReference type="CDD" id="cd00009">
    <property type="entry name" value="AAA"/>
    <property type="match status" value="1"/>
</dbReference>
<sequence>MEYIPLHRKYRPQRFEDICGQRITAILTQKVVFSDKIPNAFLFAGVRGTGKTSLARIIAKALNCKSPIDNNPCNTCSTCLSITNSTYPDVVEMDAGSNSSIDQIRELIQNAAYGAKYGKYKIYLLDEAHNLSQKAWDALLKTIEEPATSVRFIFCTTEILKVPETIKSRSQIYYFNSIKSESICNRLEYVVEQEAIQIDKEIIEYIADKANGSMRDALILLEQLYLLDDSEINDIFLMNIGESEIINFLNTILSCDYKRANTFIDSLRVPPESFIDSLSKYLCGLFTKENELFARLDYEQWIKILEIVADWKVRFPKAVDRKLSGELVIIRLIDAVRAARKDKKEIIEDPMLQSVKKICERLQGTHKKLDDKHYIVTSKLGNEMNIVENVKQVSSGYYCIYPTDTKKLLESNELISTLLRKGVVQKK</sequence>
<dbReference type="SUPFAM" id="SSF52540">
    <property type="entry name" value="P-loop containing nucleoside triphosphate hydrolases"/>
    <property type="match status" value="1"/>
</dbReference>
<dbReference type="Pfam" id="PF22608">
    <property type="entry name" value="DNAX_ATPase_lid"/>
    <property type="match status" value="1"/>
</dbReference>
<evidence type="ECO:0000256" key="8">
    <source>
        <dbReference type="ARBA" id="ARBA00049244"/>
    </source>
</evidence>
<dbReference type="InterPro" id="IPR027417">
    <property type="entry name" value="P-loop_NTPase"/>
</dbReference>
<keyword evidence="4" id="KW-0547">Nucleotide-binding</keyword>
<dbReference type="EC" id="2.7.7.7" evidence="2"/>
<gene>
    <name evidence="10" type="ORF">TM448A00186_0052</name>
    <name evidence="11" type="ORF">TM448B01012_0020</name>
</gene>
<comment type="similarity">
    <text evidence="1">Belongs to the DnaX/STICHEL family.</text>
</comment>
<dbReference type="GO" id="GO:0046872">
    <property type="term" value="F:metal ion binding"/>
    <property type="evidence" value="ECO:0007669"/>
    <property type="project" value="UniProtKB-KW"/>
</dbReference>
<proteinExistence type="inferred from homology"/>
<evidence type="ECO:0000256" key="1">
    <source>
        <dbReference type="ARBA" id="ARBA00006360"/>
    </source>
</evidence>
<evidence type="ECO:0000256" key="4">
    <source>
        <dbReference type="ARBA" id="ARBA00022741"/>
    </source>
</evidence>
<protein>
    <recommendedName>
        <fullName evidence="2">DNA-directed DNA polymerase</fullName>
        <ecNumber evidence="2">2.7.7.7</ecNumber>
    </recommendedName>
</protein>
<dbReference type="PANTHER" id="PTHR11669:SF0">
    <property type="entry name" value="PROTEIN STICHEL-LIKE 2"/>
    <property type="match status" value="1"/>
</dbReference>
<evidence type="ECO:0000313" key="10">
    <source>
        <dbReference type="EMBL" id="QJA45140.1"/>
    </source>
</evidence>
<dbReference type="InterPro" id="IPR012763">
    <property type="entry name" value="DNA_pol_III_sug/sutau_N"/>
</dbReference>
<dbReference type="GO" id="GO:0003887">
    <property type="term" value="F:DNA-directed DNA polymerase activity"/>
    <property type="evidence" value="ECO:0007669"/>
    <property type="project" value="UniProtKB-KW"/>
</dbReference>
<dbReference type="EMBL" id="MT143986">
    <property type="protein sequence ID" value="QJA45140.1"/>
    <property type="molecule type" value="Genomic_DNA"/>
</dbReference>
<feature type="domain" description="AAA+ ATPase" evidence="9">
    <location>
        <begin position="37"/>
        <end position="179"/>
    </location>
</feature>
<evidence type="ECO:0000256" key="2">
    <source>
        <dbReference type="ARBA" id="ARBA00012417"/>
    </source>
</evidence>
<dbReference type="InterPro" id="IPR003593">
    <property type="entry name" value="AAA+_ATPase"/>
</dbReference>
<dbReference type="SMART" id="SM00382">
    <property type="entry name" value="AAA"/>
    <property type="match status" value="1"/>
</dbReference>
<dbReference type="AlphaFoldDB" id="A0A6H1ZD77"/>
<accession>A0A6H1ZD77</accession>
<organism evidence="10">
    <name type="scientific">viral metagenome</name>
    <dbReference type="NCBI Taxonomy" id="1070528"/>
    <lineage>
        <taxon>unclassified sequences</taxon>
        <taxon>metagenomes</taxon>
        <taxon>organismal metagenomes</taxon>
    </lineage>
</organism>
<evidence type="ECO:0000256" key="6">
    <source>
        <dbReference type="ARBA" id="ARBA00022840"/>
    </source>
</evidence>
<keyword evidence="7" id="KW-0239">DNA-directed DNA polymerase</keyword>
<dbReference type="GO" id="GO:0009360">
    <property type="term" value="C:DNA polymerase III complex"/>
    <property type="evidence" value="ECO:0007669"/>
    <property type="project" value="InterPro"/>
</dbReference>
<keyword evidence="3" id="KW-0479">Metal-binding</keyword>
<dbReference type="NCBIfam" id="TIGR02397">
    <property type="entry name" value="dnaX_nterm"/>
    <property type="match status" value="1"/>
</dbReference>
<evidence type="ECO:0000256" key="7">
    <source>
        <dbReference type="ARBA" id="ARBA00022932"/>
    </source>
</evidence>